<keyword evidence="2" id="KW-1185">Reference proteome</keyword>
<proteinExistence type="predicted"/>
<protein>
    <submittedName>
        <fullName evidence="1">Uncharacterized protein</fullName>
    </submittedName>
</protein>
<feature type="non-terminal residue" evidence="1">
    <location>
        <position position="1"/>
    </location>
</feature>
<evidence type="ECO:0000313" key="2">
    <source>
        <dbReference type="Proteomes" id="UP001266305"/>
    </source>
</evidence>
<reference evidence="1 2" key="1">
    <citation type="submission" date="2023-05" db="EMBL/GenBank/DDBJ databases">
        <title>B98-5 Cell Line De Novo Hybrid Assembly: An Optical Mapping Approach.</title>
        <authorList>
            <person name="Kananen K."/>
            <person name="Auerbach J.A."/>
            <person name="Kautto E."/>
            <person name="Blachly J.S."/>
        </authorList>
    </citation>
    <scope>NUCLEOTIDE SEQUENCE [LARGE SCALE GENOMIC DNA]</scope>
    <source>
        <strain evidence="1">B95-8</strain>
        <tissue evidence="1">Cell line</tissue>
    </source>
</reference>
<accession>A0ABQ9U8Z3</accession>
<sequence>GLTHTSAVLVLGTEQMQMPGAFPVRRKKTPLWLHNVNFTVSCRIRRMAETIAMSDQ</sequence>
<name>A0ABQ9U8Z3_SAGOE</name>
<evidence type="ECO:0000313" key="1">
    <source>
        <dbReference type="EMBL" id="KAK2093366.1"/>
    </source>
</evidence>
<organism evidence="1 2">
    <name type="scientific">Saguinus oedipus</name>
    <name type="common">Cotton-top tamarin</name>
    <name type="synonym">Oedipomidas oedipus</name>
    <dbReference type="NCBI Taxonomy" id="9490"/>
    <lineage>
        <taxon>Eukaryota</taxon>
        <taxon>Metazoa</taxon>
        <taxon>Chordata</taxon>
        <taxon>Craniata</taxon>
        <taxon>Vertebrata</taxon>
        <taxon>Euteleostomi</taxon>
        <taxon>Mammalia</taxon>
        <taxon>Eutheria</taxon>
        <taxon>Euarchontoglires</taxon>
        <taxon>Primates</taxon>
        <taxon>Haplorrhini</taxon>
        <taxon>Platyrrhini</taxon>
        <taxon>Cebidae</taxon>
        <taxon>Callitrichinae</taxon>
        <taxon>Saguinus</taxon>
    </lineage>
</organism>
<dbReference type="EMBL" id="JASSZA010000015">
    <property type="protein sequence ID" value="KAK2093366.1"/>
    <property type="molecule type" value="Genomic_DNA"/>
</dbReference>
<dbReference type="Proteomes" id="UP001266305">
    <property type="component" value="Unassembled WGS sequence"/>
</dbReference>
<comment type="caution">
    <text evidence="1">The sequence shown here is derived from an EMBL/GenBank/DDBJ whole genome shotgun (WGS) entry which is preliminary data.</text>
</comment>
<feature type="non-terminal residue" evidence="1">
    <location>
        <position position="56"/>
    </location>
</feature>
<gene>
    <name evidence="1" type="ORF">P7K49_029895</name>
</gene>